<evidence type="ECO:0000256" key="5">
    <source>
        <dbReference type="ARBA" id="ARBA00022840"/>
    </source>
</evidence>
<keyword evidence="4" id="KW-0611">Plant defense</keyword>
<protein>
    <submittedName>
        <fullName evidence="10">Uncharacterized protein</fullName>
    </submittedName>
</protein>
<dbReference type="InterPro" id="IPR032675">
    <property type="entry name" value="LRR_dom_sf"/>
</dbReference>
<accession>A0AAE0ALS1</accession>
<keyword evidence="1" id="KW-0433">Leucine-rich repeat</keyword>
<dbReference type="InterPro" id="IPR058922">
    <property type="entry name" value="WHD_DRP"/>
</dbReference>
<organism evidence="10 11">
    <name type="scientific">Dipteronia sinensis</name>
    <dbReference type="NCBI Taxonomy" id="43782"/>
    <lineage>
        <taxon>Eukaryota</taxon>
        <taxon>Viridiplantae</taxon>
        <taxon>Streptophyta</taxon>
        <taxon>Embryophyta</taxon>
        <taxon>Tracheophyta</taxon>
        <taxon>Spermatophyta</taxon>
        <taxon>Magnoliopsida</taxon>
        <taxon>eudicotyledons</taxon>
        <taxon>Gunneridae</taxon>
        <taxon>Pentapetalae</taxon>
        <taxon>rosids</taxon>
        <taxon>malvids</taxon>
        <taxon>Sapindales</taxon>
        <taxon>Sapindaceae</taxon>
        <taxon>Hippocastanoideae</taxon>
        <taxon>Acereae</taxon>
        <taxon>Dipteronia</taxon>
    </lineage>
</organism>
<dbReference type="Pfam" id="PF25019">
    <property type="entry name" value="LRR_R13L1-DRL21"/>
    <property type="match status" value="1"/>
</dbReference>
<dbReference type="Pfam" id="PF00931">
    <property type="entry name" value="NB-ARC"/>
    <property type="match status" value="1"/>
</dbReference>
<dbReference type="GO" id="GO:0006952">
    <property type="term" value="P:defense response"/>
    <property type="evidence" value="ECO:0007669"/>
    <property type="project" value="UniProtKB-KW"/>
</dbReference>
<dbReference type="InterPro" id="IPR042197">
    <property type="entry name" value="Apaf_helical"/>
</dbReference>
<dbReference type="SUPFAM" id="SSF52540">
    <property type="entry name" value="P-loop containing nucleoside triphosphate hydrolases"/>
    <property type="match status" value="1"/>
</dbReference>
<dbReference type="Gene3D" id="3.80.10.10">
    <property type="entry name" value="Ribonuclease Inhibitor"/>
    <property type="match status" value="1"/>
</dbReference>
<evidence type="ECO:0000259" key="7">
    <source>
        <dbReference type="Pfam" id="PF18052"/>
    </source>
</evidence>
<evidence type="ECO:0000313" key="11">
    <source>
        <dbReference type="Proteomes" id="UP001281410"/>
    </source>
</evidence>
<feature type="domain" description="R13L1/DRL21-like LRR repeat region" evidence="9">
    <location>
        <begin position="689"/>
        <end position="817"/>
    </location>
</feature>
<dbReference type="InterPro" id="IPR002182">
    <property type="entry name" value="NB-ARC"/>
</dbReference>
<dbReference type="Gene3D" id="3.40.50.300">
    <property type="entry name" value="P-loop containing nucleotide triphosphate hydrolases"/>
    <property type="match status" value="1"/>
</dbReference>
<keyword evidence="3" id="KW-0547">Nucleotide-binding</keyword>
<dbReference type="PANTHER" id="PTHR36766">
    <property type="entry name" value="PLANT BROAD-SPECTRUM MILDEW RESISTANCE PROTEIN RPW8"/>
    <property type="match status" value="1"/>
</dbReference>
<evidence type="ECO:0000256" key="4">
    <source>
        <dbReference type="ARBA" id="ARBA00022821"/>
    </source>
</evidence>
<dbReference type="GO" id="GO:0043531">
    <property type="term" value="F:ADP binding"/>
    <property type="evidence" value="ECO:0007669"/>
    <property type="project" value="InterPro"/>
</dbReference>
<dbReference type="Gene3D" id="1.10.8.430">
    <property type="entry name" value="Helical domain of apoptotic protease-activating factors"/>
    <property type="match status" value="1"/>
</dbReference>
<feature type="domain" description="Disease resistance protein winged helix" evidence="8">
    <location>
        <begin position="420"/>
        <end position="491"/>
    </location>
</feature>
<dbReference type="Gene3D" id="1.20.5.4130">
    <property type="match status" value="1"/>
</dbReference>
<dbReference type="Proteomes" id="UP001281410">
    <property type="component" value="Unassembled WGS sequence"/>
</dbReference>
<sequence>MAGAIVSDVLEQLISIIAMETNQQVRLVVGVKKEIKKLTSNFQAIQAVLLDAERRGLKEMAARDWLDKLKSASYDMDDVLDEWNTAILKKKVCLFLPSPGFCFKQVGLRRDIALKIKRINKNIDSIAREKDMFNIDTSRSIEEPPRIKSTSFVDVSVVIGRDKEKNYLKNKLLHESNEDKKGVHIISIVGMGGMGKTTLAQLVYNDGEVKSNFDKRIWVCVSDPFDEVRIAKAIIEGLTDSVSNFTELESLLKHIHESVTKTKFLLVLDDVWTKEDNKWEPLYNSLNNGLHGSKILVTTRKSTIAGMMESIDIINIEELSKDGSWLLFKRLAFFDRPQQECEKLENIGREIVGKCKGLPLALKTVGSLLRFKKTREQWQRILDNEIWKLEEFEKGLFPPLLLSYNDLPSMIKRCFSYCAVFPKDYEMAKDELIQLWMAQGYLGLKQNQELEIVGEEYFDMLAMCSFFQDFKKDDGDNIIKCKMHDIVHDFAQFLAKNECFMMGTGSDEESSYSFENARHLKMTLEDEQASFPTNLCSIFKIRSLIVRWKYNDSSSISNCLSNLFKQLTSLRALKLDEVFGENLITKIPSEIGKLVHLRYLNMFSLRGIKELPETLCELYNLQTLNMSFCSKLEKLPDGMGKLINLRHLINNGTFALSCMPKGIERLVFLRTLSKLVVGGDGHNSQVFSLDCLKKLDYLRGSLEIRGMGNVIDGAEAKNANLWSKKYLLHLKLYFDYKSEASSTEVSAKDEAVLEALHPPPNLEKLVLMGYRGITMSFDWMAPLTQLRKLTLEDCINCEHLPPLGKLPLLQTLEIRGMRGLKRVGNEFLGIKNNDSSSSSSSLTFFPKLNHLILHKLENWEDWEYEITEDFAIMPCLSYCNIVNCPKLKALPNHFLQATSLERLNIVSSPVLKQWAIYHHIPITSIPRRLFRQLTI</sequence>
<dbReference type="SUPFAM" id="SSF52058">
    <property type="entry name" value="L domain-like"/>
    <property type="match status" value="1"/>
</dbReference>
<evidence type="ECO:0000259" key="9">
    <source>
        <dbReference type="Pfam" id="PF25019"/>
    </source>
</evidence>
<dbReference type="FunFam" id="1.10.10.10:FF:000322">
    <property type="entry name" value="Probable disease resistance protein At1g63360"/>
    <property type="match status" value="1"/>
</dbReference>
<dbReference type="FunFam" id="3.40.50.300:FF:001091">
    <property type="entry name" value="Probable disease resistance protein At1g61300"/>
    <property type="match status" value="1"/>
</dbReference>
<evidence type="ECO:0000259" key="8">
    <source>
        <dbReference type="Pfam" id="PF23559"/>
    </source>
</evidence>
<proteinExistence type="predicted"/>
<dbReference type="AlphaFoldDB" id="A0AAE0ALS1"/>
<dbReference type="InterPro" id="IPR056789">
    <property type="entry name" value="LRR_R13L1-DRL21"/>
</dbReference>
<keyword evidence="5" id="KW-0067">ATP-binding</keyword>
<name>A0AAE0ALS1_9ROSI</name>
<dbReference type="Pfam" id="PF18052">
    <property type="entry name" value="Rx_N"/>
    <property type="match status" value="1"/>
</dbReference>
<keyword evidence="2" id="KW-0677">Repeat</keyword>
<evidence type="ECO:0000256" key="2">
    <source>
        <dbReference type="ARBA" id="ARBA00022737"/>
    </source>
</evidence>
<dbReference type="InterPro" id="IPR027417">
    <property type="entry name" value="P-loop_NTPase"/>
</dbReference>
<dbReference type="Pfam" id="PF23559">
    <property type="entry name" value="WHD_DRP"/>
    <property type="match status" value="1"/>
</dbReference>
<evidence type="ECO:0000259" key="6">
    <source>
        <dbReference type="Pfam" id="PF00931"/>
    </source>
</evidence>
<evidence type="ECO:0000256" key="1">
    <source>
        <dbReference type="ARBA" id="ARBA00022614"/>
    </source>
</evidence>
<comment type="caution">
    <text evidence="10">The sequence shown here is derived from an EMBL/GenBank/DDBJ whole genome shotgun (WGS) entry which is preliminary data.</text>
</comment>
<dbReference type="PRINTS" id="PR00364">
    <property type="entry name" value="DISEASERSIST"/>
</dbReference>
<dbReference type="EMBL" id="JANJYJ010000004">
    <property type="protein sequence ID" value="KAK3219900.1"/>
    <property type="molecule type" value="Genomic_DNA"/>
</dbReference>
<evidence type="ECO:0000256" key="3">
    <source>
        <dbReference type="ARBA" id="ARBA00022741"/>
    </source>
</evidence>
<keyword evidence="11" id="KW-1185">Reference proteome</keyword>
<dbReference type="InterPro" id="IPR036388">
    <property type="entry name" value="WH-like_DNA-bd_sf"/>
</dbReference>
<dbReference type="PANTHER" id="PTHR36766:SF45">
    <property type="entry name" value="NB-ARC DOMAIN-CONTAINING PROTEIN"/>
    <property type="match status" value="1"/>
</dbReference>
<dbReference type="Gene3D" id="1.10.10.10">
    <property type="entry name" value="Winged helix-like DNA-binding domain superfamily/Winged helix DNA-binding domain"/>
    <property type="match status" value="1"/>
</dbReference>
<gene>
    <name evidence="10" type="ORF">Dsin_013870</name>
</gene>
<dbReference type="GO" id="GO:0005524">
    <property type="term" value="F:ATP binding"/>
    <property type="evidence" value="ECO:0007669"/>
    <property type="project" value="UniProtKB-KW"/>
</dbReference>
<feature type="domain" description="Disease resistance N-terminal" evidence="7">
    <location>
        <begin position="5"/>
        <end position="91"/>
    </location>
</feature>
<evidence type="ECO:0000313" key="10">
    <source>
        <dbReference type="EMBL" id="KAK3219900.1"/>
    </source>
</evidence>
<reference evidence="10" key="1">
    <citation type="journal article" date="2023" name="Plant J.">
        <title>Genome sequences and population genomics provide insights into the demographic history, inbreeding, and mutation load of two 'living fossil' tree species of Dipteronia.</title>
        <authorList>
            <person name="Feng Y."/>
            <person name="Comes H.P."/>
            <person name="Chen J."/>
            <person name="Zhu S."/>
            <person name="Lu R."/>
            <person name="Zhang X."/>
            <person name="Li P."/>
            <person name="Qiu J."/>
            <person name="Olsen K.M."/>
            <person name="Qiu Y."/>
        </authorList>
    </citation>
    <scope>NUCLEOTIDE SEQUENCE</scope>
    <source>
        <strain evidence="10">NBL</strain>
    </source>
</reference>
<feature type="domain" description="NB-ARC" evidence="6">
    <location>
        <begin position="162"/>
        <end position="333"/>
    </location>
</feature>
<dbReference type="GO" id="GO:0051707">
    <property type="term" value="P:response to other organism"/>
    <property type="evidence" value="ECO:0007669"/>
    <property type="project" value="UniProtKB-ARBA"/>
</dbReference>
<dbReference type="InterPro" id="IPR041118">
    <property type="entry name" value="Rx_N"/>
</dbReference>